<dbReference type="Pfam" id="PF12796">
    <property type="entry name" value="Ank_2"/>
    <property type="match status" value="2"/>
</dbReference>
<dbReference type="AlphaFoldDB" id="A0A8S0QP11"/>
<dbReference type="SUPFAM" id="SSF48403">
    <property type="entry name" value="Ankyrin repeat"/>
    <property type="match status" value="1"/>
</dbReference>
<dbReference type="PROSITE" id="PS50088">
    <property type="entry name" value="ANK_REPEAT"/>
    <property type="match status" value="1"/>
</dbReference>
<feature type="repeat" description="ANK" evidence="1">
    <location>
        <begin position="65"/>
        <end position="92"/>
    </location>
</feature>
<dbReference type="PROSITE" id="PS50297">
    <property type="entry name" value="ANK_REP_REGION"/>
    <property type="match status" value="1"/>
</dbReference>
<dbReference type="EMBL" id="CACTIH010001904">
    <property type="protein sequence ID" value="CAA2968317.1"/>
    <property type="molecule type" value="Genomic_DNA"/>
</dbReference>
<accession>A0A8S0QP11</accession>
<evidence type="ECO:0000256" key="1">
    <source>
        <dbReference type="PROSITE-ProRule" id="PRU00023"/>
    </source>
</evidence>
<evidence type="ECO:0000313" key="4">
    <source>
        <dbReference type="Proteomes" id="UP000594638"/>
    </source>
</evidence>
<keyword evidence="2" id="KW-0472">Membrane</keyword>
<feature type="transmembrane region" description="Helical" evidence="2">
    <location>
        <begin position="337"/>
        <end position="355"/>
    </location>
</feature>
<protein>
    <submittedName>
        <fullName evidence="3">Ankyrin repeat-containing BDA1-like</fullName>
    </submittedName>
</protein>
<comment type="caution">
    <text evidence="3">The sequence shown here is derived from an EMBL/GenBank/DDBJ whole genome shotgun (WGS) entry which is preliminary data.</text>
</comment>
<reference evidence="3 4" key="1">
    <citation type="submission" date="2019-12" db="EMBL/GenBank/DDBJ databases">
        <authorList>
            <person name="Alioto T."/>
            <person name="Alioto T."/>
            <person name="Gomez Garrido J."/>
        </authorList>
    </citation>
    <scope>NUCLEOTIDE SEQUENCE [LARGE SCALE GENOMIC DNA]</scope>
</reference>
<name>A0A8S0QP11_OLEEU</name>
<dbReference type="InterPro" id="IPR036770">
    <property type="entry name" value="Ankyrin_rpt-contain_sf"/>
</dbReference>
<evidence type="ECO:0000256" key="2">
    <source>
        <dbReference type="SAM" id="Phobius"/>
    </source>
</evidence>
<feature type="transmembrane region" description="Helical" evidence="2">
    <location>
        <begin position="388"/>
        <end position="408"/>
    </location>
</feature>
<gene>
    <name evidence="3" type="ORF">OLEA9_A034422</name>
</gene>
<evidence type="ECO:0000313" key="3">
    <source>
        <dbReference type="EMBL" id="CAA2968317.1"/>
    </source>
</evidence>
<dbReference type="PANTHER" id="PTHR24128:SF24">
    <property type="entry name" value="ANKYRIN REPEAT PROTEIN"/>
    <property type="match status" value="1"/>
</dbReference>
<keyword evidence="2" id="KW-1133">Transmembrane helix</keyword>
<dbReference type="Gene3D" id="1.25.40.20">
    <property type="entry name" value="Ankyrin repeat-containing domain"/>
    <property type="match status" value="1"/>
</dbReference>
<proteinExistence type="predicted"/>
<keyword evidence="2" id="KW-0812">Transmembrane</keyword>
<sequence>MSIVQDPNIVDLYTKICYNPHYLDVPNEMPFAESPLHTAASEGCTDLALEILRLKPSLGKKLNLDGLSPLHLALDKGHTNTVKRLIKHNPNLIRVLGREGITLLHYAVEKEEIDLLIYFLLICPLSINDLTIRDETVVHIAVINNNLGAFKVLFGWAKRTRYEKVFHWRNKDGNTLIHLAALTNQPEVIKSLIRYVHVNEKNLEGKTALDILNPENVEARKILISAGAKKGSSLVDDATSCENYLKSTMTMKESLFLFGAYLDYGLSGNMRNAFLVVVVLIATAACQAALTPPFWISHNGTTPVFPSITSVYNETTSTNSTSTNFGKGTPLIAKTTVIMNTIAFSLAMGTCTILTNAPLQMLLLPSLALFSVSYAVLAWGIYPGTEGQFNLVALEVLYALPILTIFPWKIIRMKGRKRVDICYGYNLDAVKYLTFRSAFTKLRTPTESDG</sequence>
<organism evidence="3 4">
    <name type="scientific">Olea europaea subsp. europaea</name>
    <dbReference type="NCBI Taxonomy" id="158383"/>
    <lineage>
        <taxon>Eukaryota</taxon>
        <taxon>Viridiplantae</taxon>
        <taxon>Streptophyta</taxon>
        <taxon>Embryophyta</taxon>
        <taxon>Tracheophyta</taxon>
        <taxon>Spermatophyta</taxon>
        <taxon>Magnoliopsida</taxon>
        <taxon>eudicotyledons</taxon>
        <taxon>Gunneridae</taxon>
        <taxon>Pentapetalae</taxon>
        <taxon>asterids</taxon>
        <taxon>lamiids</taxon>
        <taxon>Lamiales</taxon>
        <taxon>Oleaceae</taxon>
        <taxon>Oleeae</taxon>
        <taxon>Olea</taxon>
    </lineage>
</organism>
<keyword evidence="1" id="KW-0040">ANK repeat</keyword>
<dbReference type="Proteomes" id="UP000594638">
    <property type="component" value="Unassembled WGS sequence"/>
</dbReference>
<dbReference type="PANTHER" id="PTHR24128">
    <property type="entry name" value="HOMEOBOX PROTEIN WARIAI"/>
    <property type="match status" value="1"/>
</dbReference>
<keyword evidence="4" id="KW-1185">Reference proteome</keyword>
<dbReference type="Gramene" id="OE9A034422T1">
    <property type="protein sequence ID" value="OE9A034422C1"/>
    <property type="gene ID" value="OE9A034422"/>
</dbReference>
<dbReference type="SMART" id="SM00248">
    <property type="entry name" value="ANK"/>
    <property type="match status" value="4"/>
</dbReference>
<feature type="transmembrane region" description="Helical" evidence="2">
    <location>
        <begin position="362"/>
        <end position="382"/>
    </location>
</feature>
<dbReference type="InterPro" id="IPR002110">
    <property type="entry name" value="Ankyrin_rpt"/>
</dbReference>
<feature type="transmembrane region" description="Helical" evidence="2">
    <location>
        <begin position="273"/>
        <end position="296"/>
    </location>
</feature>
<dbReference type="OrthoDB" id="909233at2759"/>